<dbReference type="Gene3D" id="2.60.300.12">
    <property type="entry name" value="HesB-like domain"/>
    <property type="match status" value="1"/>
</dbReference>
<dbReference type="InterPro" id="IPR016092">
    <property type="entry name" value="ATAP"/>
</dbReference>
<sequence>MTLSAVVKQAAANTTKATGSRLRLRKAPLVLTPAAVKRLKYLTKGDEPQFLRVGVKTKGCSGNSYMLEFTKKKDKFDEVVDQDGVTVLVDSKALLTVLGSEMDYVEDKLSSQFVFHNPNVKGTCGCGESFMV</sequence>
<dbReference type="STRING" id="4829.A0A168MQW4"/>
<protein>
    <recommendedName>
        <fullName evidence="3">Iron-sulfur assembly protein 1</fullName>
    </recommendedName>
</protein>
<dbReference type="GO" id="GO:0051537">
    <property type="term" value="F:2 iron, 2 sulfur cluster binding"/>
    <property type="evidence" value="ECO:0007669"/>
    <property type="project" value="TreeGrafter"/>
</dbReference>
<feature type="domain" description="Core" evidence="4">
    <location>
        <begin position="29"/>
        <end position="128"/>
    </location>
</feature>
<dbReference type="FunCoup" id="A0A168MQW4">
    <property type="interactions" value="476"/>
</dbReference>
<dbReference type="NCBIfam" id="TIGR00049">
    <property type="entry name" value="iron-sulfur cluster assembly accessory protein"/>
    <property type="match status" value="1"/>
</dbReference>
<dbReference type="InterPro" id="IPR000361">
    <property type="entry name" value="ATAP_core_dom"/>
</dbReference>
<keyword evidence="6" id="KW-1185">Reference proteome</keyword>
<proteinExistence type="inferred from homology"/>
<dbReference type="GO" id="GO:0016226">
    <property type="term" value="P:iron-sulfur cluster assembly"/>
    <property type="evidence" value="ECO:0007669"/>
    <property type="project" value="InterPro"/>
</dbReference>
<dbReference type="PANTHER" id="PTHR10072">
    <property type="entry name" value="IRON-SULFUR CLUSTER ASSEMBLY PROTEIN"/>
    <property type="match status" value="1"/>
</dbReference>
<dbReference type="EMBL" id="LT552383">
    <property type="protein sequence ID" value="SAL99018.1"/>
    <property type="molecule type" value="Genomic_DNA"/>
</dbReference>
<comment type="similarity">
    <text evidence="1">Belongs to the HesB/IscA family.</text>
</comment>
<evidence type="ECO:0000313" key="5">
    <source>
        <dbReference type="EMBL" id="SAL99018.1"/>
    </source>
</evidence>
<accession>A0A168MQW4</accession>
<dbReference type="InterPro" id="IPR035903">
    <property type="entry name" value="HesB-like_dom_sf"/>
</dbReference>
<dbReference type="Pfam" id="PF01521">
    <property type="entry name" value="Fe-S_biosyn"/>
    <property type="match status" value="1"/>
</dbReference>
<dbReference type="OrthoDB" id="333486at2759"/>
<dbReference type="PROSITE" id="PS01152">
    <property type="entry name" value="HESB"/>
    <property type="match status" value="1"/>
</dbReference>
<dbReference type="OMA" id="LYIYGMQ"/>
<organism evidence="5">
    <name type="scientific">Absidia glauca</name>
    <name type="common">Pin mould</name>
    <dbReference type="NCBI Taxonomy" id="4829"/>
    <lineage>
        <taxon>Eukaryota</taxon>
        <taxon>Fungi</taxon>
        <taxon>Fungi incertae sedis</taxon>
        <taxon>Mucoromycota</taxon>
        <taxon>Mucoromycotina</taxon>
        <taxon>Mucoromycetes</taxon>
        <taxon>Mucorales</taxon>
        <taxon>Cunninghamellaceae</taxon>
        <taxon>Absidia</taxon>
    </lineage>
</organism>
<dbReference type="AlphaFoldDB" id="A0A168MQW4"/>
<dbReference type="SUPFAM" id="SSF89360">
    <property type="entry name" value="HesB-like domain"/>
    <property type="match status" value="1"/>
</dbReference>
<reference evidence="5" key="1">
    <citation type="submission" date="2016-04" db="EMBL/GenBank/DDBJ databases">
        <authorList>
            <person name="Evans L.H."/>
            <person name="Alamgir A."/>
            <person name="Owens N."/>
            <person name="Weber N.D."/>
            <person name="Virtaneva K."/>
            <person name="Barbian K."/>
            <person name="Babar A."/>
            <person name="Rosenke K."/>
        </authorList>
    </citation>
    <scope>NUCLEOTIDE SEQUENCE [LARGE SCALE GENOMIC DNA]</scope>
    <source>
        <strain evidence="5">CBS 101.48</strain>
    </source>
</reference>
<evidence type="ECO:0000259" key="4">
    <source>
        <dbReference type="Pfam" id="PF01521"/>
    </source>
</evidence>
<dbReference type="InParanoid" id="A0A168MQW4"/>
<dbReference type="FunFam" id="2.60.300.12:FF:000001">
    <property type="entry name" value="Iron-binding protein IscA"/>
    <property type="match status" value="1"/>
</dbReference>
<evidence type="ECO:0000313" key="6">
    <source>
        <dbReference type="Proteomes" id="UP000078561"/>
    </source>
</evidence>
<evidence type="ECO:0000256" key="1">
    <source>
        <dbReference type="ARBA" id="ARBA00006718"/>
    </source>
</evidence>
<evidence type="ECO:0000256" key="2">
    <source>
        <dbReference type="ARBA" id="ARBA00054873"/>
    </source>
</evidence>
<dbReference type="InterPro" id="IPR050322">
    <property type="entry name" value="Fe-S_cluster_asmbl/transfer"/>
</dbReference>
<dbReference type="PANTHER" id="PTHR10072:SF41">
    <property type="entry name" value="IRON-SULFUR CLUSTER ASSEMBLY 1 HOMOLOG, MITOCHONDRIAL"/>
    <property type="match status" value="1"/>
</dbReference>
<gene>
    <name evidence="5" type="primary">ABSGL_04589.1 scaffold 5475</name>
</gene>
<dbReference type="InterPro" id="IPR017870">
    <property type="entry name" value="FeS_cluster_insertion_CS"/>
</dbReference>
<comment type="function">
    <text evidence="2">Involved in the assembly of mitochondrial and cytoplasmic iron-sulfur proteins. Probably involved in the binding of an intermediate of Fe/S cluster assembly.</text>
</comment>
<evidence type="ECO:0000256" key="3">
    <source>
        <dbReference type="ARBA" id="ARBA00071673"/>
    </source>
</evidence>
<dbReference type="Proteomes" id="UP000078561">
    <property type="component" value="Unassembled WGS sequence"/>
</dbReference>
<name>A0A168MQW4_ABSGL</name>
<dbReference type="GO" id="GO:0005739">
    <property type="term" value="C:mitochondrion"/>
    <property type="evidence" value="ECO:0007669"/>
    <property type="project" value="TreeGrafter"/>
</dbReference>